<dbReference type="Pfam" id="PF03960">
    <property type="entry name" value="ArsC"/>
    <property type="match status" value="1"/>
</dbReference>
<dbReference type="PROSITE" id="PS51353">
    <property type="entry name" value="ARSC"/>
    <property type="match status" value="1"/>
</dbReference>
<comment type="similarity">
    <text evidence="1">Belongs to the ArsC family.</text>
</comment>
<protein>
    <submittedName>
        <fullName evidence="2">Arsenate reductase</fullName>
    </submittedName>
</protein>
<evidence type="ECO:0000256" key="1">
    <source>
        <dbReference type="PROSITE-ProRule" id="PRU01282"/>
    </source>
</evidence>
<organism evidence="2 3">
    <name type="scientific">Catellatospora citrea</name>
    <dbReference type="NCBI Taxonomy" id="53366"/>
    <lineage>
        <taxon>Bacteria</taxon>
        <taxon>Bacillati</taxon>
        <taxon>Actinomycetota</taxon>
        <taxon>Actinomycetes</taxon>
        <taxon>Micromonosporales</taxon>
        <taxon>Micromonosporaceae</taxon>
        <taxon>Catellatospora</taxon>
    </lineage>
</organism>
<name>A0A8J3KC53_9ACTN</name>
<dbReference type="RefSeq" id="WP_239165439.1">
    <property type="nucleotide sequence ID" value="NZ_BONH01000011.1"/>
</dbReference>
<gene>
    <name evidence="2" type="primary">arsC</name>
    <name evidence="2" type="ORF">Cci01nite_30130</name>
</gene>
<dbReference type="AlphaFoldDB" id="A0A8J3KC53"/>
<proteinExistence type="inferred from homology"/>
<sequence length="141" mass="15098">MGEDSGVEMWNNPSCSKCAAARETFELNQVPVKLRPYLDAPPTAAELADVLDRLGAQPWDICRLGEPAAAELGLADWSRDEADRPRWIAAMVACPQLIQRPILLLDDGTAIVGRTPEALAQALATPPALASARPLSTPITD</sequence>
<evidence type="ECO:0000313" key="2">
    <source>
        <dbReference type="EMBL" id="GIF97919.1"/>
    </source>
</evidence>
<dbReference type="Proteomes" id="UP000659904">
    <property type="component" value="Unassembled WGS sequence"/>
</dbReference>
<dbReference type="InterPro" id="IPR036249">
    <property type="entry name" value="Thioredoxin-like_sf"/>
</dbReference>
<dbReference type="PANTHER" id="PTHR30041:SF4">
    <property type="entry name" value="ARSENATE REDUCTASE"/>
    <property type="match status" value="1"/>
</dbReference>
<dbReference type="PANTHER" id="PTHR30041">
    <property type="entry name" value="ARSENATE REDUCTASE"/>
    <property type="match status" value="1"/>
</dbReference>
<dbReference type="Gene3D" id="3.40.30.10">
    <property type="entry name" value="Glutaredoxin"/>
    <property type="match status" value="1"/>
</dbReference>
<dbReference type="EMBL" id="BONH01000011">
    <property type="protein sequence ID" value="GIF97919.1"/>
    <property type="molecule type" value="Genomic_DNA"/>
</dbReference>
<dbReference type="InterPro" id="IPR006660">
    <property type="entry name" value="Arsenate_reductase-like"/>
</dbReference>
<accession>A0A8J3KC53</accession>
<evidence type="ECO:0000313" key="3">
    <source>
        <dbReference type="Proteomes" id="UP000659904"/>
    </source>
</evidence>
<comment type="caution">
    <text evidence="2">The sequence shown here is derived from an EMBL/GenBank/DDBJ whole genome shotgun (WGS) entry which is preliminary data.</text>
</comment>
<keyword evidence="3" id="KW-1185">Reference proteome</keyword>
<dbReference type="SUPFAM" id="SSF52833">
    <property type="entry name" value="Thioredoxin-like"/>
    <property type="match status" value="1"/>
</dbReference>
<reference evidence="2 3" key="1">
    <citation type="submission" date="2021-01" db="EMBL/GenBank/DDBJ databases">
        <title>Whole genome shotgun sequence of Catellatospora citrea NBRC 14495.</title>
        <authorList>
            <person name="Komaki H."/>
            <person name="Tamura T."/>
        </authorList>
    </citation>
    <scope>NUCLEOTIDE SEQUENCE [LARGE SCALE GENOMIC DNA]</scope>
    <source>
        <strain evidence="2 3">NBRC 14495</strain>
    </source>
</reference>